<name>A0AAW1JKP9_POPJA</name>
<proteinExistence type="predicted"/>
<dbReference type="EMBL" id="JASPKY010000360">
    <property type="protein sequence ID" value="KAK9703966.1"/>
    <property type="molecule type" value="Genomic_DNA"/>
</dbReference>
<reference evidence="1 2" key="1">
    <citation type="journal article" date="2024" name="BMC Genomics">
        <title>De novo assembly and annotation of Popillia japonica's genome with initial clues to its potential as an invasive pest.</title>
        <authorList>
            <person name="Cucini C."/>
            <person name="Boschi S."/>
            <person name="Funari R."/>
            <person name="Cardaioli E."/>
            <person name="Iannotti N."/>
            <person name="Marturano G."/>
            <person name="Paoli F."/>
            <person name="Bruttini M."/>
            <person name="Carapelli A."/>
            <person name="Frati F."/>
            <person name="Nardi F."/>
        </authorList>
    </citation>
    <scope>NUCLEOTIDE SEQUENCE [LARGE SCALE GENOMIC DNA]</scope>
    <source>
        <strain evidence="1">DMR45628</strain>
    </source>
</reference>
<sequence length="81" mass="9651">MIQLHLWNTASLLGITYKEEFEFVNFQIKFANLEHEMHHIERDLSKYPIQVISAEDYVSTFPEQNITLPASRKRQEYFTSS</sequence>
<evidence type="ECO:0000313" key="2">
    <source>
        <dbReference type="Proteomes" id="UP001458880"/>
    </source>
</evidence>
<dbReference type="Proteomes" id="UP001458880">
    <property type="component" value="Unassembled WGS sequence"/>
</dbReference>
<comment type="caution">
    <text evidence="1">The sequence shown here is derived from an EMBL/GenBank/DDBJ whole genome shotgun (WGS) entry which is preliminary data.</text>
</comment>
<organism evidence="1 2">
    <name type="scientific">Popillia japonica</name>
    <name type="common">Japanese beetle</name>
    <dbReference type="NCBI Taxonomy" id="7064"/>
    <lineage>
        <taxon>Eukaryota</taxon>
        <taxon>Metazoa</taxon>
        <taxon>Ecdysozoa</taxon>
        <taxon>Arthropoda</taxon>
        <taxon>Hexapoda</taxon>
        <taxon>Insecta</taxon>
        <taxon>Pterygota</taxon>
        <taxon>Neoptera</taxon>
        <taxon>Endopterygota</taxon>
        <taxon>Coleoptera</taxon>
        <taxon>Polyphaga</taxon>
        <taxon>Scarabaeiformia</taxon>
        <taxon>Scarabaeidae</taxon>
        <taxon>Rutelinae</taxon>
        <taxon>Popillia</taxon>
    </lineage>
</organism>
<keyword evidence="2" id="KW-1185">Reference proteome</keyword>
<dbReference type="AlphaFoldDB" id="A0AAW1JKP9"/>
<evidence type="ECO:0000313" key="1">
    <source>
        <dbReference type="EMBL" id="KAK9703966.1"/>
    </source>
</evidence>
<accession>A0AAW1JKP9</accession>
<gene>
    <name evidence="1" type="ORF">QE152_g28995</name>
</gene>
<protein>
    <submittedName>
        <fullName evidence="1">Uncharacterized protein</fullName>
    </submittedName>
</protein>